<name>A0A0A2E7P3_9PORP</name>
<dbReference type="Proteomes" id="UP000254156">
    <property type="component" value="Unassembled WGS sequence"/>
</dbReference>
<evidence type="ECO:0000313" key="3">
    <source>
        <dbReference type="EMBL" id="SUB98060.1"/>
    </source>
</evidence>
<dbReference type="Proteomes" id="UP000030103">
    <property type="component" value="Unassembled WGS sequence"/>
</dbReference>
<dbReference type="EMBL" id="UGTF01000004">
    <property type="protein sequence ID" value="SUB98060.1"/>
    <property type="molecule type" value="Genomic_DNA"/>
</dbReference>
<dbReference type="InterPro" id="IPR054333">
    <property type="entry name" value="REase-ARP-assoc"/>
</dbReference>
<protein>
    <submittedName>
        <fullName evidence="1">Uncharacterized protein</fullName>
    </submittedName>
</protein>
<sequence length="325" mass="38063">MSYIKQEEDRQIALLKVQANWFNHDKGRGLFRKRPYAHLLRQSKHNIWEGIREEALQYFEQNGIKWHTQAHNLKSSQVACVNHLMGIRKNKALILKMLHACAPKIEFIDLLPLPYEADKTYIGFEVVSGADWLNEGIPNRGSNCTSIDALIYALDVEGKKWLIPIEWKYTEHYTVQDKGSEADGKGETRHARYDALIQHSKFLKPQTKAVGSIYYQEPFYQLMRQTLWAEQIIHQTFAQVKPELQAEFDTKEQFQADAVLHLHIIPRANKYVVPTKFSQEPIEKLWRSQLINPDSYKVIDPKDLFAPIAKDLDVHWMAYLEARYW</sequence>
<evidence type="ECO:0000313" key="2">
    <source>
        <dbReference type="EMBL" id="SUB89821.1"/>
    </source>
</evidence>
<dbReference type="Pfam" id="PF22558">
    <property type="entry name" value="REase-ARP"/>
    <property type="match status" value="1"/>
</dbReference>
<dbReference type="EMBL" id="JRFA01000028">
    <property type="protein sequence ID" value="KGN72479.1"/>
    <property type="molecule type" value="Genomic_DNA"/>
</dbReference>
<keyword evidence="4" id="KW-1185">Reference proteome</keyword>
<accession>A0A0A2E7P3</accession>
<evidence type="ECO:0000313" key="4">
    <source>
        <dbReference type="Proteomes" id="UP000030103"/>
    </source>
</evidence>
<dbReference type="OrthoDB" id="1093522at2"/>
<proteinExistence type="predicted"/>
<dbReference type="RefSeq" id="WP_036875071.1">
    <property type="nucleotide sequence ID" value="NZ_JRFA01000028.1"/>
</dbReference>
<reference evidence="2 5" key="2">
    <citation type="submission" date="2018-06" db="EMBL/GenBank/DDBJ databases">
        <authorList>
            <consortium name="Pathogen Informatics"/>
            <person name="Doyle S."/>
        </authorList>
    </citation>
    <scope>NUCLEOTIDE SEQUENCE [LARGE SCALE GENOMIC DNA]</scope>
    <source>
        <strain evidence="2 5">NCTC11632</strain>
    </source>
</reference>
<evidence type="ECO:0000313" key="5">
    <source>
        <dbReference type="Proteomes" id="UP000254156"/>
    </source>
</evidence>
<gene>
    <name evidence="1" type="ORF">HQ47_09605</name>
    <name evidence="2" type="ORF">NCTC11632_01950</name>
    <name evidence="3" type="ORF">NCTC11632_02133</name>
</gene>
<organism evidence="1 4">
    <name type="scientific">Porphyromonas macacae</name>
    <dbReference type="NCBI Taxonomy" id="28115"/>
    <lineage>
        <taxon>Bacteria</taxon>
        <taxon>Pseudomonadati</taxon>
        <taxon>Bacteroidota</taxon>
        <taxon>Bacteroidia</taxon>
        <taxon>Bacteroidales</taxon>
        <taxon>Porphyromonadaceae</taxon>
        <taxon>Porphyromonas</taxon>
    </lineage>
</organism>
<dbReference type="AlphaFoldDB" id="A0A0A2E7P3"/>
<dbReference type="EMBL" id="UGTF01000002">
    <property type="protein sequence ID" value="SUB89821.1"/>
    <property type="molecule type" value="Genomic_DNA"/>
</dbReference>
<evidence type="ECO:0000313" key="1">
    <source>
        <dbReference type="EMBL" id="KGN72479.1"/>
    </source>
</evidence>
<reference evidence="1 4" key="1">
    <citation type="submission" date="2014-09" db="EMBL/GenBank/DDBJ databases">
        <title>Draft Genome Sequence of Porphyromonas macacae COT-192_OH2859.</title>
        <authorList>
            <person name="Wallis C."/>
            <person name="Deusch O."/>
            <person name="O'Flynn C."/>
            <person name="Davis I."/>
            <person name="Horsfall A."/>
            <person name="Kirkwood N."/>
            <person name="Harris S."/>
            <person name="Eisen J.A."/>
            <person name="Coil D.A."/>
            <person name="Darling A.E."/>
            <person name="Jospin G."/>
            <person name="Alexiev A."/>
        </authorList>
    </citation>
    <scope>NUCLEOTIDE SEQUENCE [LARGE SCALE GENOMIC DNA]</scope>
    <source>
        <strain evidence="4">COT-192 OH2859</strain>
        <strain evidence="1">COT-192_OH2859</strain>
    </source>
</reference>